<evidence type="ECO:0000256" key="5">
    <source>
        <dbReference type="ARBA" id="ARBA00048336"/>
    </source>
</evidence>
<proteinExistence type="inferred from homology"/>
<keyword evidence="2" id="KW-0378">Hydrolase</keyword>
<dbReference type="InterPro" id="IPR000340">
    <property type="entry name" value="Dual-sp_phosphatase_cat-dom"/>
</dbReference>
<evidence type="ECO:0000259" key="7">
    <source>
        <dbReference type="PROSITE" id="PS50056"/>
    </source>
</evidence>
<dbReference type="SUPFAM" id="SSF52799">
    <property type="entry name" value="(Phosphotyrosine protein) phosphatases II"/>
    <property type="match status" value="1"/>
</dbReference>
<dbReference type="Pfam" id="PF00782">
    <property type="entry name" value="DSPc"/>
    <property type="match status" value="1"/>
</dbReference>
<protein>
    <recommendedName>
        <fullName evidence="9">Protein-serine/threonine phosphatase</fullName>
    </recommendedName>
</protein>
<dbReference type="GO" id="GO:0004722">
    <property type="term" value="F:protein serine/threonine phosphatase activity"/>
    <property type="evidence" value="ECO:0007669"/>
    <property type="project" value="UniProtKB-EC"/>
</dbReference>
<dbReference type="PANTHER" id="PTHR45948:SF2">
    <property type="entry name" value="DUAL SPECIFICITY PROTEIN PHOSPHATASE"/>
    <property type="match status" value="1"/>
</dbReference>
<dbReference type="GO" id="GO:0007165">
    <property type="term" value="P:signal transduction"/>
    <property type="evidence" value="ECO:0007669"/>
    <property type="project" value="TreeGrafter"/>
</dbReference>
<accession>A0A6C0I776</accession>
<evidence type="ECO:0000256" key="3">
    <source>
        <dbReference type="ARBA" id="ARBA00022912"/>
    </source>
</evidence>
<dbReference type="PROSITE" id="PS50056">
    <property type="entry name" value="TYR_PHOSPHATASE_2"/>
    <property type="match status" value="1"/>
</dbReference>
<evidence type="ECO:0008006" key="9">
    <source>
        <dbReference type="Google" id="ProtNLM"/>
    </source>
</evidence>
<dbReference type="SMART" id="SM00195">
    <property type="entry name" value="DSPc"/>
    <property type="match status" value="1"/>
</dbReference>
<dbReference type="AlphaFoldDB" id="A0A6C0I776"/>
<evidence type="ECO:0000313" key="8">
    <source>
        <dbReference type="EMBL" id="QHT88255.1"/>
    </source>
</evidence>
<dbReference type="CDD" id="cd14498">
    <property type="entry name" value="DSP"/>
    <property type="match status" value="1"/>
</dbReference>
<dbReference type="Gene3D" id="3.90.190.10">
    <property type="entry name" value="Protein tyrosine phosphatase superfamily"/>
    <property type="match status" value="1"/>
</dbReference>
<dbReference type="GO" id="GO:0004725">
    <property type="term" value="F:protein tyrosine phosphatase activity"/>
    <property type="evidence" value="ECO:0007669"/>
    <property type="project" value="TreeGrafter"/>
</dbReference>
<comment type="catalytic activity">
    <reaction evidence="5">
        <text>O-phospho-L-threonyl-[protein] + H2O = L-threonyl-[protein] + phosphate</text>
        <dbReference type="Rhea" id="RHEA:47004"/>
        <dbReference type="Rhea" id="RHEA-COMP:11060"/>
        <dbReference type="Rhea" id="RHEA-COMP:11605"/>
        <dbReference type="ChEBI" id="CHEBI:15377"/>
        <dbReference type="ChEBI" id="CHEBI:30013"/>
        <dbReference type="ChEBI" id="CHEBI:43474"/>
        <dbReference type="ChEBI" id="CHEBI:61977"/>
        <dbReference type="EC" id="3.1.3.16"/>
    </reaction>
</comment>
<reference evidence="8" key="1">
    <citation type="journal article" date="2020" name="Nature">
        <title>Giant virus diversity and host interactions through global metagenomics.</title>
        <authorList>
            <person name="Schulz F."/>
            <person name="Roux S."/>
            <person name="Paez-Espino D."/>
            <person name="Jungbluth S."/>
            <person name="Walsh D.A."/>
            <person name="Denef V.J."/>
            <person name="McMahon K.D."/>
            <person name="Konstantinidis K.T."/>
            <person name="Eloe-Fadrosh E.A."/>
            <person name="Kyrpides N.C."/>
            <person name="Woyke T."/>
        </authorList>
    </citation>
    <scope>NUCLEOTIDE SEQUENCE</scope>
    <source>
        <strain evidence="8">GVMAG-M-3300023184-50</strain>
    </source>
</reference>
<dbReference type="InterPro" id="IPR000387">
    <property type="entry name" value="Tyr_Pase_dom"/>
</dbReference>
<dbReference type="InterPro" id="IPR016130">
    <property type="entry name" value="Tyr_Pase_AS"/>
</dbReference>
<dbReference type="EMBL" id="MN740114">
    <property type="protein sequence ID" value="QHT88255.1"/>
    <property type="molecule type" value="Genomic_DNA"/>
</dbReference>
<evidence type="ECO:0000256" key="4">
    <source>
        <dbReference type="ARBA" id="ARBA00047761"/>
    </source>
</evidence>
<feature type="domain" description="Tyrosine specific protein phosphatases" evidence="7">
    <location>
        <begin position="92"/>
        <end position="159"/>
    </location>
</feature>
<keyword evidence="3" id="KW-0904">Protein phosphatase</keyword>
<dbReference type="GO" id="GO:0005829">
    <property type="term" value="C:cytosol"/>
    <property type="evidence" value="ECO:0007669"/>
    <property type="project" value="TreeGrafter"/>
</dbReference>
<sequence length="167" mass="19147">MTPLGWFRTQLHMRRRRSRGFIHDPVANPFPRIWVGNGSRLTPDFMKAFSITHIINCADDGACPSHVKTSVPYTCLEAIDSVQVHIFNTWYAKFKETMDAYLQDPLCRGVYVHCQAGMNRSAFLAAAYVIKTFRIPFAECIVRMVSQRPCVMTNPAFQAQLIDFVKR</sequence>
<evidence type="ECO:0000256" key="2">
    <source>
        <dbReference type="ARBA" id="ARBA00022801"/>
    </source>
</evidence>
<dbReference type="PROSITE" id="PS00383">
    <property type="entry name" value="TYR_PHOSPHATASE_1"/>
    <property type="match status" value="1"/>
</dbReference>
<name>A0A6C0I776_9ZZZZ</name>
<feature type="domain" description="Tyrosine-protein phosphatase" evidence="6">
    <location>
        <begin position="24"/>
        <end position="167"/>
    </location>
</feature>
<evidence type="ECO:0000256" key="1">
    <source>
        <dbReference type="ARBA" id="ARBA00008601"/>
    </source>
</evidence>
<dbReference type="PANTHER" id="PTHR45948">
    <property type="entry name" value="DUAL SPECIFICITY PROTEIN PHOSPHATASE DDB_G0269404-RELATED"/>
    <property type="match status" value="1"/>
</dbReference>
<organism evidence="8">
    <name type="scientific">viral metagenome</name>
    <dbReference type="NCBI Taxonomy" id="1070528"/>
    <lineage>
        <taxon>unclassified sequences</taxon>
        <taxon>metagenomes</taxon>
        <taxon>organismal metagenomes</taxon>
    </lineage>
</organism>
<evidence type="ECO:0000259" key="6">
    <source>
        <dbReference type="PROSITE" id="PS50054"/>
    </source>
</evidence>
<dbReference type="PROSITE" id="PS50054">
    <property type="entry name" value="TYR_PHOSPHATASE_DUAL"/>
    <property type="match status" value="1"/>
</dbReference>
<comment type="catalytic activity">
    <reaction evidence="4">
        <text>O-phospho-L-seryl-[protein] + H2O = L-seryl-[protein] + phosphate</text>
        <dbReference type="Rhea" id="RHEA:20629"/>
        <dbReference type="Rhea" id="RHEA-COMP:9863"/>
        <dbReference type="Rhea" id="RHEA-COMP:11604"/>
        <dbReference type="ChEBI" id="CHEBI:15377"/>
        <dbReference type="ChEBI" id="CHEBI:29999"/>
        <dbReference type="ChEBI" id="CHEBI:43474"/>
        <dbReference type="ChEBI" id="CHEBI:83421"/>
        <dbReference type="EC" id="3.1.3.16"/>
    </reaction>
</comment>
<comment type="similarity">
    <text evidence="1">Belongs to the protein-tyrosine phosphatase family. Non-receptor class dual specificity subfamily.</text>
</comment>
<dbReference type="InterPro" id="IPR029021">
    <property type="entry name" value="Prot-tyrosine_phosphatase-like"/>
</dbReference>
<dbReference type="InterPro" id="IPR020422">
    <property type="entry name" value="TYR_PHOSPHATASE_DUAL_dom"/>
</dbReference>